<reference evidence="2 3" key="1">
    <citation type="journal article" date="2016" name="Nat. Commun.">
        <title>Thousands of microbial genomes shed light on interconnected biogeochemical processes in an aquifer system.</title>
        <authorList>
            <person name="Anantharaman K."/>
            <person name="Brown C.T."/>
            <person name="Hug L.A."/>
            <person name="Sharon I."/>
            <person name="Castelle C.J."/>
            <person name="Probst A.J."/>
            <person name="Thomas B.C."/>
            <person name="Singh A."/>
            <person name="Wilkins M.J."/>
            <person name="Karaoz U."/>
            <person name="Brodie E.L."/>
            <person name="Williams K.H."/>
            <person name="Hubbard S.S."/>
            <person name="Banfield J.F."/>
        </authorList>
    </citation>
    <scope>NUCLEOTIDE SEQUENCE [LARGE SCALE GENOMIC DNA]</scope>
</reference>
<evidence type="ECO:0000313" key="2">
    <source>
        <dbReference type="EMBL" id="OGK49999.1"/>
    </source>
</evidence>
<evidence type="ECO:0000313" key="3">
    <source>
        <dbReference type="Proteomes" id="UP000178558"/>
    </source>
</evidence>
<feature type="transmembrane region" description="Helical" evidence="1">
    <location>
        <begin position="54"/>
        <end position="74"/>
    </location>
</feature>
<organism evidence="2 3">
    <name type="scientific">Candidatus Roizmanbacteria bacterium RIFCSPLOWO2_01_FULL_40_42</name>
    <dbReference type="NCBI Taxonomy" id="1802066"/>
    <lineage>
        <taxon>Bacteria</taxon>
        <taxon>Candidatus Roizmaniibacteriota</taxon>
    </lineage>
</organism>
<keyword evidence="1" id="KW-0812">Transmembrane</keyword>
<gene>
    <name evidence="2" type="ORF">A3B50_03110</name>
</gene>
<dbReference type="AlphaFoldDB" id="A0A1F7J326"/>
<name>A0A1F7J326_9BACT</name>
<dbReference type="EMBL" id="MGAQ01000022">
    <property type="protein sequence ID" value="OGK49999.1"/>
    <property type="molecule type" value="Genomic_DNA"/>
</dbReference>
<accession>A0A1F7J326</accession>
<keyword evidence="1" id="KW-1133">Transmembrane helix</keyword>
<comment type="caution">
    <text evidence="2">The sequence shown here is derived from an EMBL/GenBank/DDBJ whole genome shotgun (WGS) entry which is preliminary data.</text>
</comment>
<sequence length="187" mass="20740">MISVIAIFINLVGYAPYIRDTLKGRTTPHIYSWLIWAFVTGTVFALQVSAGAGVGAWVSFVVAAICFLIFLLGLKSGKKNITMSDTACLILAFIALFLWLVVRQPVLSIMFLVSGDLLGFVPTVRKAWVKPYSETLFLFESNVLSNGLGVLALQKYNIVTWLYPVGWTVANLLFCIMLIIRRNQVGK</sequence>
<dbReference type="Proteomes" id="UP000178558">
    <property type="component" value="Unassembled WGS sequence"/>
</dbReference>
<feature type="transmembrane region" description="Helical" evidence="1">
    <location>
        <begin position="160"/>
        <end position="180"/>
    </location>
</feature>
<feature type="transmembrane region" description="Helical" evidence="1">
    <location>
        <begin position="30"/>
        <end position="48"/>
    </location>
</feature>
<protein>
    <submittedName>
        <fullName evidence="2">Uncharacterized protein</fullName>
    </submittedName>
</protein>
<evidence type="ECO:0000256" key="1">
    <source>
        <dbReference type="SAM" id="Phobius"/>
    </source>
</evidence>
<proteinExistence type="predicted"/>
<feature type="transmembrane region" description="Helical" evidence="1">
    <location>
        <begin position="81"/>
        <end position="100"/>
    </location>
</feature>
<keyword evidence="1" id="KW-0472">Membrane</keyword>